<keyword evidence="3" id="KW-1185">Reference proteome</keyword>
<comment type="caution">
    <text evidence="2">The sequence shown here is derived from an EMBL/GenBank/DDBJ whole genome shotgun (WGS) entry which is preliminary data.</text>
</comment>
<dbReference type="Proteomes" id="UP000466442">
    <property type="component" value="Unassembled WGS sequence"/>
</dbReference>
<accession>A0A8S9XQU1</accession>
<gene>
    <name evidence="2" type="ORF">GE061_011944</name>
</gene>
<dbReference type="EMBL" id="WIXP02000004">
    <property type="protein sequence ID" value="KAF6211432.1"/>
    <property type="molecule type" value="Genomic_DNA"/>
</dbReference>
<dbReference type="AlphaFoldDB" id="A0A8S9XQU1"/>
<organism evidence="2 3">
    <name type="scientific">Apolygus lucorum</name>
    <name type="common">Small green plant bug</name>
    <name type="synonym">Lygocoris lucorum</name>
    <dbReference type="NCBI Taxonomy" id="248454"/>
    <lineage>
        <taxon>Eukaryota</taxon>
        <taxon>Metazoa</taxon>
        <taxon>Ecdysozoa</taxon>
        <taxon>Arthropoda</taxon>
        <taxon>Hexapoda</taxon>
        <taxon>Insecta</taxon>
        <taxon>Pterygota</taxon>
        <taxon>Neoptera</taxon>
        <taxon>Paraneoptera</taxon>
        <taxon>Hemiptera</taxon>
        <taxon>Heteroptera</taxon>
        <taxon>Panheteroptera</taxon>
        <taxon>Cimicomorpha</taxon>
        <taxon>Miridae</taxon>
        <taxon>Mirini</taxon>
        <taxon>Apolygus</taxon>
    </lineage>
</organism>
<feature type="region of interest" description="Disordered" evidence="1">
    <location>
        <begin position="70"/>
        <end position="97"/>
    </location>
</feature>
<evidence type="ECO:0000313" key="2">
    <source>
        <dbReference type="EMBL" id="KAF6211432.1"/>
    </source>
</evidence>
<name>A0A8S9XQU1_APOLU</name>
<evidence type="ECO:0000313" key="3">
    <source>
        <dbReference type="Proteomes" id="UP000466442"/>
    </source>
</evidence>
<sequence>MIFGDVSSRYRTASRYNGGNPFKLALQIAENFNQQNLIPGKGFTIRLGDQQVYGKPITFNLTRNSTQWSTEHKKWEQEEGHEEHHQQHREYKNNIAL</sequence>
<proteinExistence type="predicted"/>
<protein>
    <submittedName>
        <fullName evidence="2">Uncharacterized protein</fullName>
    </submittedName>
</protein>
<evidence type="ECO:0000256" key="1">
    <source>
        <dbReference type="SAM" id="MobiDB-lite"/>
    </source>
</evidence>
<reference evidence="2" key="1">
    <citation type="journal article" date="2021" name="Mol. Ecol. Resour.">
        <title>Apolygus lucorum genome provides insights into omnivorousness and mesophyll feeding.</title>
        <authorList>
            <person name="Liu Y."/>
            <person name="Liu H."/>
            <person name="Wang H."/>
            <person name="Huang T."/>
            <person name="Liu B."/>
            <person name="Yang B."/>
            <person name="Yin L."/>
            <person name="Li B."/>
            <person name="Zhang Y."/>
            <person name="Zhang S."/>
            <person name="Jiang F."/>
            <person name="Zhang X."/>
            <person name="Ren Y."/>
            <person name="Wang B."/>
            <person name="Wang S."/>
            <person name="Lu Y."/>
            <person name="Wu K."/>
            <person name="Fan W."/>
            <person name="Wang G."/>
        </authorList>
    </citation>
    <scope>NUCLEOTIDE SEQUENCE</scope>
    <source>
        <strain evidence="2">12Hb</strain>
    </source>
</reference>